<dbReference type="Proteomes" id="UP000886595">
    <property type="component" value="Unassembled WGS sequence"/>
</dbReference>
<evidence type="ECO:0000313" key="2">
    <source>
        <dbReference type="Proteomes" id="UP000886595"/>
    </source>
</evidence>
<keyword evidence="2" id="KW-1185">Reference proteome</keyword>
<accession>A0A8X7PEJ8</accession>
<protein>
    <submittedName>
        <fullName evidence="1">Uncharacterized protein</fullName>
    </submittedName>
</protein>
<proteinExistence type="predicted"/>
<dbReference type="AlphaFoldDB" id="A0A8X7PEJ8"/>
<gene>
    <name evidence="1" type="ORF">Bca52824_089428</name>
</gene>
<organism evidence="1 2">
    <name type="scientific">Brassica carinata</name>
    <name type="common">Ethiopian mustard</name>
    <name type="synonym">Abyssinian cabbage</name>
    <dbReference type="NCBI Taxonomy" id="52824"/>
    <lineage>
        <taxon>Eukaryota</taxon>
        <taxon>Viridiplantae</taxon>
        <taxon>Streptophyta</taxon>
        <taxon>Embryophyta</taxon>
        <taxon>Tracheophyta</taxon>
        <taxon>Spermatophyta</taxon>
        <taxon>Magnoliopsida</taxon>
        <taxon>eudicotyledons</taxon>
        <taxon>Gunneridae</taxon>
        <taxon>Pentapetalae</taxon>
        <taxon>rosids</taxon>
        <taxon>malvids</taxon>
        <taxon>Brassicales</taxon>
        <taxon>Brassicaceae</taxon>
        <taxon>Brassiceae</taxon>
        <taxon>Brassica</taxon>
    </lineage>
</organism>
<dbReference type="EMBL" id="JAAMPC010000017">
    <property type="protein sequence ID" value="KAG2249800.1"/>
    <property type="molecule type" value="Genomic_DNA"/>
</dbReference>
<sequence>MRPRSRVKEEECFWPPTASSKGNIDTYEKLRGSVQASLLLLGRNRRQLLDKLGKIETEVTQLRTASERTEQFETACNLHTGKIEAEVTKLGQL</sequence>
<name>A0A8X7PEJ8_BRACI</name>
<reference evidence="1 2" key="1">
    <citation type="submission" date="2020-02" db="EMBL/GenBank/DDBJ databases">
        <authorList>
            <person name="Ma Q."/>
            <person name="Huang Y."/>
            <person name="Song X."/>
            <person name="Pei D."/>
        </authorList>
    </citation>
    <scope>NUCLEOTIDE SEQUENCE [LARGE SCALE GENOMIC DNA]</scope>
    <source>
        <strain evidence="1">Sxm20200214</strain>
        <tissue evidence="1">Leaf</tissue>
    </source>
</reference>
<evidence type="ECO:0000313" key="1">
    <source>
        <dbReference type="EMBL" id="KAG2249800.1"/>
    </source>
</evidence>
<comment type="caution">
    <text evidence="1">The sequence shown here is derived from an EMBL/GenBank/DDBJ whole genome shotgun (WGS) entry which is preliminary data.</text>
</comment>